<protein>
    <recommendedName>
        <fullName evidence="2">GH16 domain-containing protein</fullName>
    </recommendedName>
</protein>
<dbReference type="GO" id="GO:0005975">
    <property type="term" value="P:carbohydrate metabolic process"/>
    <property type="evidence" value="ECO:0007669"/>
    <property type="project" value="InterPro"/>
</dbReference>
<organism evidence="3 4">
    <name type="scientific">Saprolegnia diclina (strain VS20)</name>
    <dbReference type="NCBI Taxonomy" id="1156394"/>
    <lineage>
        <taxon>Eukaryota</taxon>
        <taxon>Sar</taxon>
        <taxon>Stramenopiles</taxon>
        <taxon>Oomycota</taxon>
        <taxon>Saprolegniomycetes</taxon>
        <taxon>Saprolegniales</taxon>
        <taxon>Saprolegniaceae</taxon>
        <taxon>Saprolegnia</taxon>
    </lineage>
</organism>
<dbReference type="VEuPathDB" id="FungiDB:SDRG_04390"/>
<dbReference type="InterPro" id="IPR050546">
    <property type="entry name" value="Glycosyl_Hydrlase_16"/>
</dbReference>
<dbReference type="GO" id="GO:0004553">
    <property type="term" value="F:hydrolase activity, hydrolyzing O-glycosyl compounds"/>
    <property type="evidence" value="ECO:0007669"/>
    <property type="project" value="InterPro"/>
</dbReference>
<dbReference type="AlphaFoldDB" id="T0QXB1"/>
<dbReference type="PROSITE" id="PS51762">
    <property type="entry name" value="GH16_2"/>
    <property type="match status" value="1"/>
</dbReference>
<dbReference type="eggNOG" id="ENOG502S1W9">
    <property type="taxonomic scope" value="Eukaryota"/>
</dbReference>
<dbReference type="Proteomes" id="UP000030762">
    <property type="component" value="Unassembled WGS sequence"/>
</dbReference>
<dbReference type="EMBL" id="JH767141">
    <property type="protein sequence ID" value="EQC38695.1"/>
    <property type="molecule type" value="Genomic_DNA"/>
</dbReference>
<comment type="similarity">
    <text evidence="1">Belongs to the glycosyl hydrolase 16 family.</text>
</comment>
<evidence type="ECO:0000256" key="1">
    <source>
        <dbReference type="ARBA" id="ARBA00006865"/>
    </source>
</evidence>
<dbReference type="GeneID" id="19945117"/>
<dbReference type="OrthoDB" id="4781at2759"/>
<dbReference type="InterPro" id="IPR000757">
    <property type="entry name" value="Beta-glucanase-like"/>
</dbReference>
<dbReference type="CDD" id="cd08023">
    <property type="entry name" value="GH16_laminarinase_like"/>
    <property type="match status" value="1"/>
</dbReference>
<dbReference type="Gene3D" id="2.60.120.200">
    <property type="match status" value="1"/>
</dbReference>
<evidence type="ECO:0000259" key="2">
    <source>
        <dbReference type="PROSITE" id="PS51762"/>
    </source>
</evidence>
<dbReference type="STRING" id="1156394.T0QXB1"/>
<dbReference type="PANTHER" id="PTHR10963:SF55">
    <property type="entry name" value="GLYCOSIDE HYDROLASE FAMILY 16 PROTEIN"/>
    <property type="match status" value="1"/>
</dbReference>
<dbReference type="InParanoid" id="T0QXB1"/>
<dbReference type="RefSeq" id="XP_008608287.1">
    <property type="nucleotide sequence ID" value="XM_008610065.1"/>
</dbReference>
<dbReference type="SUPFAM" id="SSF49899">
    <property type="entry name" value="Concanavalin A-like lectins/glucanases"/>
    <property type="match status" value="1"/>
</dbReference>
<dbReference type="PANTHER" id="PTHR10963">
    <property type="entry name" value="GLYCOSYL HYDROLASE-RELATED"/>
    <property type="match status" value="1"/>
</dbReference>
<gene>
    <name evidence="3" type="ORF">SDRG_04390</name>
</gene>
<evidence type="ECO:0000313" key="4">
    <source>
        <dbReference type="Proteomes" id="UP000030762"/>
    </source>
</evidence>
<name>T0QXB1_SAPDV</name>
<feature type="domain" description="GH16" evidence="2">
    <location>
        <begin position="1"/>
        <end position="232"/>
    </location>
</feature>
<keyword evidence="4" id="KW-1185">Reference proteome</keyword>
<reference evidence="3 4" key="1">
    <citation type="submission" date="2012-04" db="EMBL/GenBank/DDBJ databases">
        <title>The Genome Sequence of Saprolegnia declina VS20.</title>
        <authorList>
            <consortium name="The Broad Institute Genome Sequencing Platform"/>
            <person name="Russ C."/>
            <person name="Nusbaum C."/>
            <person name="Tyler B."/>
            <person name="van West P."/>
            <person name="Dieguez-Uribeondo J."/>
            <person name="de Bruijn I."/>
            <person name="Tripathy S."/>
            <person name="Jiang R."/>
            <person name="Young S.K."/>
            <person name="Zeng Q."/>
            <person name="Gargeya S."/>
            <person name="Fitzgerald M."/>
            <person name="Haas B."/>
            <person name="Abouelleil A."/>
            <person name="Alvarado L."/>
            <person name="Arachchi H.M."/>
            <person name="Berlin A."/>
            <person name="Chapman S.B."/>
            <person name="Goldberg J."/>
            <person name="Griggs A."/>
            <person name="Gujja S."/>
            <person name="Hansen M."/>
            <person name="Howarth C."/>
            <person name="Imamovic A."/>
            <person name="Larimer J."/>
            <person name="McCowen C."/>
            <person name="Montmayeur A."/>
            <person name="Murphy C."/>
            <person name="Neiman D."/>
            <person name="Pearson M."/>
            <person name="Priest M."/>
            <person name="Roberts A."/>
            <person name="Saif S."/>
            <person name="Shea T."/>
            <person name="Sisk P."/>
            <person name="Sykes S."/>
            <person name="Wortman J."/>
            <person name="Nusbaum C."/>
            <person name="Birren B."/>
        </authorList>
    </citation>
    <scope>NUCLEOTIDE SEQUENCE [LARGE SCALE GENOMIC DNA]</scope>
    <source>
        <strain evidence="3 4">VS20</strain>
    </source>
</reference>
<accession>T0QXB1</accession>
<dbReference type="InterPro" id="IPR013320">
    <property type="entry name" value="ConA-like_dom_sf"/>
</dbReference>
<sequence length="232" mass="26516">MFEDNFDTLNKNTWRVLNDCSTGNNCVYNNELQVYLASQVYVTNGSLVIEATNESYISCCWHAAVSQYGRFEARIKLPVGQGMWPAFWLMPRTSACWPTAGEIDIMEYTGDFPNTLNGPPCSQRRRTLMPIRQLPLWSIVQQPPHVGGLWHDGHGGHVEWTPTFISWLYDGSVYYILSSAQWAPSAFFFIPKDPFYFILNLAVGGDWPGSPNATTVFPQRMYVDYVRAYKRT</sequence>
<proteinExistence type="inferred from homology"/>
<dbReference type="Pfam" id="PF00722">
    <property type="entry name" value="Glyco_hydro_16"/>
    <property type="match status" value="1"/>
</dbReference>
<evidence type="ECO:0000313" key="3">
    <source>
        <dbReference type="EMBL" id="EQC38695.1"/>
    </source>
</evidence>